<feature type="transmembrane region" description="Helical" evidence="1">
    <location>
        <begin position="126"/>
        <end position="145"/>
    </location>
</feature>
<dbReference type="PhylomeDB" id="A0A0H3CFQ8"/>
<reference evidence="2 3" key="1">
    <citation type="journal article" date="2010" name="J. Bacteriol.">
        <title>The genetic basis of laboratory adaptation in Caulobacter crescentus.</title>
        <authorList>
            <person name="Marks M.E."/>
            <person name="Castro-Rojas C.M."/>
            <person name="Teiling C."/>
            <person name="Du L."/>
            <person name="Kapatral V."/>
            <person name="Walunas T.L."/>
            <person name="Crosson S."/>
        </authorList>
    </citation>
    <scope>NUCLEOTIDE SEQUENCE [LARGE SCALE GENOMIC DNA]</scope>
    <source>
        <strain evidence="3">NA1000 / CB15N</strain>
    </source>
</reference>
<evidence type="ECO:0000313" key="2">
    <source>
        <dbReference type="EMBL" id="ACL97177.1"/>
    </source>
</evidence>
<dbReference type="PIRSF" id="PIRSF033239">
    <property type="entry name" value="ExoD"/>
    <property type="match status" value="1"/>
</dbReference>
<sequence>MMSEKSLADVIEGFGEDASPTLTVGQMLAAFDSRAFGAMLLVFGLLNTLPLPPGSSTILSLPILLLAPQIAMGADTPWLPRGLIEKPLKRDDLRGLFRRLGPIVRSMELITRPRLRPLFAPLGERMVGVVCTLLALVLVLPIPLGNLAPGATVAVLALALLQRDGILALLGYLMAVGSGALLFVSAHVVVMGARKLFGVFSGLF</sequence>
<name>A0A0H3CFQ8_CAUVN</name>
<dbReference type="Proteomes" id="UP000001364">
    <property type="component" value="Chromosome"/>
</dbReference>
<keyword evidence="1" id="KW-0812">Transmembrane</keyword>
<organism evidence="2 3">
    <name type="scientific">Caulobacter vibrioides (strain NA1000 / CB15N)</name>
    <name type="common">Caulobacter crescentus</name>
    <dbReference type="NCBI Taxonomy" id="565050"/>
    <lineage>
        <taxon>Bacteria</taxon>
        <taxon>Pseudomonadati</taxon>
        <taxon>Pseudomonadota</taxon>
        <taxon>Alphaproteobacteria</taxon>
        <taxon>Caulobacterales</taxon>
        <taxon>Caulobacteraceae</taxon>
        <taxon>Caulobacter</taxon>
    </lineage>
</organism>
<keyword evidence="1" id="KW-1133">Transmembrane helix</keyword>
<dbReference type="PATRIC" id="fig|565050.3.peg.3619"/>
<protein>
    <submittedName>
        <fullName evidence="2">ExoD-family ABC transport membrane permease</fullName>
    </submittedName>
</protein>
<dbReference type="PANTHER" id="PTHR41795:SF1">
    <property type="entry name" value="EXOPOLYSACCHARIDE SYNTHESIS PROTEIN"/>
    <property type="match status" value="1"/>
</dbReference>
<proteinExistence type="predicted"/>
<dbReference type="KEGG" id="ccs:CCNA_03712"/>
<dbReference type="RefSeq" id="YP_002519085.1">
    <property type="nucleotide sequence ID" value="NC_011916.1"/>
</dbReference>
<keyword evidence="1" id="KW-0472">Membrane</keyword>
<dbReference type="RefSeq" id="WP_010921425.1">
    <property type="nucleotide sequence ID" value="NC_011916.1"/>
</dbReference>
<dbReference type="EMBL" id="CP001340">
    <property type="protein sequence ID" value="ACL97177.1"/>
    <property type="molecule type" value="Genomic_DNA"/>
</dbReference>
<keyword evidence="3" id="KW-1185">Reference proteome</keyword>
<dbReference type="GeneID" id="7331907"/>
<evidence type="ECO:0000313" key="3">
    <source>
        <dbReference type="Proteomes" id="UP000001364"/>
    </source>
</evidence>
<dbReference type="Pfam" id="PF06055">
    <property type="entry name" value="ExoD"/>
    <property type="match status" value="1"/>
</dbReference>
<dbReference type="HOGENOM" id="CLU_093444_0_0_5"/>
<dbReference type="PANTHER" id="PTHR41795">
    <property type="entry name" value="EXOPOLYSACCHARIDE SYNTHESIS PROTEIN"/>
    <property type="match status" value="1"/>
</dbReference>
<evidence type="ECO:0000256" key="1">
    <source>
        <dbReference type="SAM" id="Phobius"/>
    </source>
</evidence>
<gene>
    <name evidence="2" type="ordered locus">CCNA_03712</name>
</gene>
<accession>A0A0H3CFQ8</accession>
<dbReference type="AlphaFoldDB" id="A0A0H3CFQ8"/>
<dbReference type="OrthoDB" id="8550083at2"/>
<dbReference type="InterPro" id="IPR010331">
    <property type="entry name" value="ExoD"/>
</dbReference>
<feature type="transmembrane region" description="Helical" evidence="1">
    <location>
        <begin position="165"/>
        <end position="190"/>
    </location>
</feature>